<reference evidence="1" key="1">
    <citation type="submission" date="2022-09" db="EMBL/GenBank/DDBJ databases">
        <title>A Global Phylogenomic Analysis of the Shiitake Genus Lentinula.</title>
        <authorList>
            <consortium name="DOE Joint Genome Institute"/>
            <person name="Sierra-Patev S."/>
            <person name="Min B."/>
            <person name="Naranjo-Ortiz M."/>
            <person name="Looney B."/>
            <person name="Konkel Z."/>
            <person name="Slot J.C."/>
            <person name="Sakamoto Y."/>
            <person name="Steenwyk J.L."/>
            <person name="Rokas A."/>
            <person name="Carro J."/>
            <person name="Camarero S."/>
            <person name="Ferreira P."/>
            <person name="Molpeceres G."/>
            <person name="Ruiz-Duenas F.J."/>
            <person name="Serrano A."/>
            <person name="Henrissat B."/>
            <person name="Drula E."/>
            <person name="Hughes K.W."/>
            <person name="Mata J.L."/>
            <person name="Ishikawa N.K."/>
            <person name="Vargas-Isla R."/>
            <person name="Ushijima S."/>
            <person name="Smith C.A."/>
            <person name="Ahrendt S."/>
            <person name="Andreopoulos W."/>
            <person name="He G."/>
            <person name="Labutti K."/>
            <person name="Lipzen A."/>
            <person name="Ng V."/>
            <person name="Riley R."/>
            <person name="Sandor L."/>
            <person name="Barry K."/>
            <person name="Martinez A.T."/>
            <person name="Xiao Y."/>
            <person name="Gibbons J.G."/>
            <person name="Terashima K."/>
            <person name="Grigoriev I.V."/>
            <person name="Hibbett D.S."/>
        </authorList>
    </citation>
    <scope>NUCLEOTIDE SEQUENCE</scope>
    <source>
        <strain evidence="1">TMI1499</strain>
    </source>
</reference>
<gene>
    <name evidence="1" type="ORF">F5876DRAFT_70547</name>
</gene>
<evidence type="ECO:0000313" key="1">
    <source>
        <dbReference type="EMBL" id="KAJ3804544.1"/>
    </source>
</evidence>
<protein>
    <submittedName>
        <fullName evidence="1">Uncharacterized protein</fullName>
    </submittedName>
</protein>
<comment type="caution">
    <text evidence="1">The sequence shown here is derived from an EMBL/GenBank/DDBJ whole genome shotgun (WGS) entry which is preliminary data.</text>
</comment>
<proteinExistence type="predicted"/>
<organism evidence="1 2">
    <name type="scientific">Lentinula aff. lateritia</name>
    <dbReference type="NCBI Taxonomy" id="2804960"/>
    <lineage>
        <taxon>Eukaryota</taxon>
        <taxon>Fungi</taxon>
        <taxon>Dikarya</taxon>
        <taxon>Basidiomycota</taxon>
        <taxon>Agaricomycotina</taxon>
        <taxon>Agaricomycetes</taxon>
        <taxon>Agaricomycetidae</taxon>
        <taxon>Agaricales</taxon>
        <taxon>Marasmiineae</taxon>
        <taxon>Omphalotaceae</taxon>
        <taxon>Lentinula</taxon>
    </lineage>
</organism>
<feature type="non-terminal residue" evidence="1">
    <location>
        <position position="250"/>
    </location>
</feature>
<accession>A0ACC1TIL3</accession>
<sequence length="250" mass="27599">MSNSRTSVSNDNRTSGAAGAMVAGQKRKEPDRHHSTGVAQSPNDGREFPPPKRRKLRDIIREYLVNCDVKTYNADDADHVVRSSRAKKSPRGTKNLVIPGTFRVITGPSSIPCGSNARSHLSKHAFRALQTMDLDQDTDNNSTLYNSHLLSSPYDPVTGESRSILEDGFDLEEEPSSHIRDVASTAMLSEGDQEYMSSASTFQNSTQRRLASSNSFSSRDPVPIDHSTYSRLDHDAPAIFMSEEHYLAQA</sequence>
<dbReference type="Proteomes" id="UP001163835">
    <property type="component" value="Unassembled WGS sequence"/>
</dbReference>
<name>A0ACC1TIL3_9AGAR</name>
<dbReference type="EMBL" id="MU795936">
    <property type="protein sequence ID" value="KAJ3804544.1"/>
    <property type="molecule type" value="Genomic_DNA"/>
</dbReference>
<evidence type="ECO:0000313" key="2">
    <source>
        <dbReference type="Proteomes" id="UP001163835"/>
    </source>
</evidence>
<keyword evidence="2" id="KW-1185">Reference proteome</keyword>